<dbReference type="AlphaFoldDB" id="A0AAD9NTL7"/>
<comment type="caution">
    <text evidence="1">The sequence shown here is derived from an EMBL/GenBank/DDBJ whole genome shotgun (WGS) entry which is preliminary data.</text>
</comment>
<sequence length="161" mass="18468">MANVMLNQREHHWYYNPVGMQDISDEEDETTSHPIERVPSRSGAAADREIVDVDTLEQKAIDDNTAFVVRGLVIEKVHTDVSFYYVGCVFYKKRMIVDDHGKLRCERHACVNVNTYFLVRVCFVVSATGRSIWLTLFDQYMAGLLDVDAKDFSYARKHAGI</sequence>
<dbReference type="Proteomes" id="UP001209878">
    <property type="component" value="Unassembled WGS sequence"/>
</dbReference>
<gene>
    <name evidence="1" type="ORF">NP493_358g05000</name>
</gene>
<keyword evidence="2" id="KW-1185">Reference proteome</keyword>
<evidence type="ECO:0000313" key="2">
    <source>
        <dbReference type="Proteomes" id="UP001209878"/>
    </source>
</evidence>
<proteinExistence type="predicted"/>
<dbReference type="InterPro" id="IPR012340">
    <property type="entry name" value="NA-bd_OB-fold"/>
</dbReference>
<name>A0AAD9NTL7_RIDPI</name>
<protein>
    <submittedName>
        <fullName evidence="1">Uncharacterized protein</fullName>
    </submittedName>
</protein>
<dbReference type="Gene3D" id="2.40.50.140">
    <property type="entry name" value="Nucleic acid-binding proteins"/>
    <property type="match status" value="1"/>
</dbReference>
<dbReference type="SUPFAM" id="SSF50249">
    <property type="entry name" value="Nucleic acid-binding proteins"/>
    <property type="match status" value="1"/>
</dbReference>
<reference evidence="1" key="1">
    <citation type="journal article" date="2023" name="Mol. Biol. Evol.">
        <title>Third-Generation Sequencing Reveals the Adaptive Role of the Epigenome in Three Deep-Sea Polychaetes.</title>
        <authorList>
            <person name="Perez M."/>
            <person name="Aroh O."/>
            <person name="Sun Y."/>
            <person name="Lan Y."/>
            <person name="Juniper S.K."/>
            <person name="Young C.R."/>
            <person name="Angers B."/>
            <person name="Qian P.Y."/>
        </authorList>
    </citation>
    <scope>NUCLEOTIDE SEQUENCE</scope>
    <source>
        <strain evidence="1">R07B-5</strain>
    </source>
</reference>
<organism evidence="1 2">
    <name type="scientific">Ridgeia piscesae</name>
    <name type="common">Tubeworm</name>
    <dbReference type="NCBI Taxonomy" id="27915"/>
    <lineage>
        <taxon>Eukaryota</taxon>
        <taxon>Metazoa</taxon>
        <taxon>Spiralia</taxon>
        <taxon>Lophotrochozoa</taxon>
        <taxon>Annelida</taxon>
        <taxon>Polychaeta</taxon>
        <taxon>Sedentaria</taxon>
        <taxon>Canalipalpata</taxon>
        <taxon>Sabellida</taxon>
        <taxon>Siboglinidae</taxon>
        <taxon>Ridgeia</taxon>
    </lineage>
</organism>
<evidence type="ECO:0000313" key="1">
    <source>
        <dbReference type="EMBL" id="KAK2182347.1"/>
    </source>
</evidence>
<accession>A0AAD9NTL7</accession>
<dbReference type="EMBL" id="JAODUO010000358">
    <property type="protein sequence ID" value="KAK2182347.1"/>
    <property type="molecule type" value="Genomic_DNA"/>
</dbReference>